<dbReference type="Proteomes" id="UP000282656">
    <property type="component" value="Unassembled WGS sequence"/>
</dbReference>
<evidence type="ECO:0000256" key="1">
    <source>
        <dbReference type="SAM" id="MobiDB-lite"/>
    </source>
</evidence>
<feature type="domain" description="eCIS core" evidence="2">
    <location>
        <begin position="16"/>
        <end position="89"/>
    </location>
</feature>
<evidence type="ECO:0000313" key="3">
    <source>
        <dbReference type="EMBL" id="RKH61566.1"/>
    </source>
</evidence>
<reference evidence="4" key="1">
    <citation type="submission" date="2018-09" db="EMBL/GenBank/DDBJ databases">
        <authorList>
            <person name="Livingstone P.G."/>
            <person name="Whitworth D.E."/>
        </authorList>
    </citation>
    <scope>NUCLEOTIDE SEQUENCE [LARGE SCALE GENOMIC DNA]</scope>
    <source>
        <strain evidence="4">AB047A</strain>
    </source>
</reference>
<dbReference type="Pfam" id="PF13699">
    <property type="entry name" value="eCIS_core"/>
    <property type="match status" value="1"/>
</dbReference>
<accession>A0A3A8PYH9</accession>
<comment type="caution">
    <text evidence="3">The sequence shown here is derived from an EMBL/GenBank/DDBJ whole genome shotgun (WGS) entry which is preliminary data.</text>
</comment>
<dbReference type="AlphaFoldDB" id="A0A3A8PYH9"/>
<evidence type="ECO:0000259" key="2">
    <source>
        <dbReference type="Pfam" id="PF13699"/>
    </source>
</evidence>
<sequence length="381" mass="42073">MTLDSCGEQVCSGHHPFPSAMRECLESFFDADLSTVSVCQTPAVAALGALAFTVGERLFFAPGRYDVRGHAGIELLGHELAHVLQQRAGRVPEARARLSLVHDPRLEAEADAFGRRLADWWAAHPSVHASFDAGLPTPIQTVPGRSLVPAVLQARLPGPVAFELFMYYAKAYPGRDDLQGTCRNEHQRLVMSHDTLQSAIDEVHRLVGLPTSQDMPPPGWTPTFNDDSPPPPPSGPPSLLSIMQEEERKVSQKPKNKAPKSMAERLSTTSLTFTAPPPPKLIKVDRVKPILDRVAQWDHKSQVSKEVSLTPSEVDDLMQRARQITTTSGNNYKYEVLDNGGTEDKYEYKRVIKIINWYGGQITTGMTGGLKKPTYHVIIKK</sequence>
<name>A0A3A8PYH9_9BACT</name>
<dbReference type="RefSeq" id="WP_121724463.1">
    <property type="nucleotide sequence ID" value="NZ_RAWM01000126.1"/>
</dbReference>
<evidence type="ECO:0000313" key="4">
    <source>
        <dbReference type="Proteomes" id="UP000282656"/>
    </source>
</evidence>
<feature type="region of interest" description="Disordered" evidence="1">
    <location>
        <begin position="209"/>
        <end position="265"/>
    </location>
</feature>
<gene>
    <name evidence="3" type="ORF">D7X96_31330</name>
</gene>
<dbReference type="EMBL" id="RAWM01000126">
    <property type="protein sequence ID" value="RKH61566.1"/>
    <property type="molecule type" value="Genomic_DNA"/>
</dbReference>
<proteinExistence type="predicted"/>
<keyword evidence="4" id="KW-1185">Reference proteome</keyword>
<dbReference type="OrthoDB" id="5400814at2"/>
<protein>
    <submittedName>
        <fullName evidence="3">DUF4157 domain-containing protein</fullName>
    </submittedName>
</protein>
<organism evidence="3 4">
    <name type="scientific">Corallococcus interemptor</name>
    <dbReference type="NCBI Taxonomy" id="2316720"/>
    <lineage>
        <taxon>Bacteria</taxon>
        <taxon>Pseudomonadati</taxon>
        <taxon>Myxococcota</taxon>
        <taxon>Myxococcia</taxon>
        <taxon>Myxococcales</taxon>
        <taxon>Cystobacterineae</taxon>
        <taxon>Myxococcaceae</taxon>
        <taxon>Corallococcus</taxon>
    </lineage>
</organism>
<dbReference type="InterPro" id="IPR025295">
    <property type="entry name" value="eCIS_core_dom"/>
</dbReference>